<evidence type="ECO:0000256" key="1">
    <source>
        <dbReference type="SAM" id="Coils"/>
    </source>
</evidence>
<dbReference type="PANTHER" id="PTHR32309">
    <property type="entry name" value="TYROSINE-PROTEIN KINASE"/>
    <property type="match status" value="1"/>
</dbReference>
<keyword evidence="3" id="KW-1133">Transmembrane helix</keyword>
<keyword evidence="1" id="KW-0175">Coiled coil</keyword>
<dbReference type="RefSeq" id="WP_170160330.1">
    <property type="nucleotide sequence ID" value="NZ_MASW01000001.1"/>
</dbReference>
<feature type="region of interest" description="Disordered" evidence="2">
    <location>
        <begin position="431"/>
        <end position="457"/>
    </location>
</feature>
<dbReference type="CDD" id="cd14686">
    <property type="entry name" value="bZIP"/>
    <property type="match status" value="1"/>
</dbReference>
<name>A0A2V4BN83_9PSEU</name>
<feature type="coiled-coil region" evidence="1">
    <location>
        <begin position="150"/>
        <end position="206"/>
    </location>
</feature>
<evidence type="ECO:0000256" key="3">
    <source>
        <dbReference type="SAM" id="Phobius"/>
    </source>
</evidence>
<dbReference type="PANTHER" id="PTHR32309:SF31">
    <property type="entry name" value="CAPSULAR EXOPOLYSACCHARIDE FAMILY"/>
    <property type="match status" value="1"/>
</dbReference>
<dbReference type="Proteomes" id="UP000249915">
    <property type="component" value="Unassembled WGS sequence"/>
</dbReference>
<keyword evidence="3" id="KW-0472">Membrane</keyword>
<evidence type="ECO:0000313" key="5">
    <source>
        <dbReference type="Proteomes" id="UP000249915"/>
    </source>
</evidence>
<gene>
    <name evidence="4" type="ORF">BAY60_07280</name>
</gene>
<keyword evidence="5" id="KW-1185">Reference proteome</keyword>
<protein>
    <submittedName>
        <fullName evidence="4">Uncharacterized protein</fullName>
    </submittedName>
</protein>
<dbReference type="EMBL" id="MASW01000001">
    <property type="protein sequence ID" value="PXY32093.1"/>
    <property type="molecule type" value="Genomic_DNA"/>
</dbReference>
<sequence length="457" mass="48636">MTDDVVRLPVIGRILRRRWRLLAALAVLGALLGAGASALFSPGYETTTRVLLQGPREPDELFTEAEVASSAQVLDRTAAALRWGVTGAELRESVTAEVVDGNVIEISGTADTPEKARQLADRVADEYVAFTTQLATDTAGTAAELRERQREAVRRQAEETYQRISELQQEMSSGLTVETVQVRTELESLRNALTEAVQTLDEVDAAAVRSGIIVFERAALPTSAAAPTLLHFVGGGALLFLLAGVLGHLIAARTDRRLATEDEIAAAVNAPVLANIDVPVPDEPAPEEPAARSWQARLRRFLLGTGPWNTPELPAPGDEHGRSVRYRRVLTRLPGRPVLVLVPDDDPAARQAAARLRETAVADPAGHRTPLHVLEVCLARPTVPDGDYAGMLVVITAGTRTGWELVSLVEAGADAGLRPLGVVVTFRARQDDDVPQAPPPENAATVAAGGDAMAGSP</sequence>
<dbReference type="AlphaFoldDB" id="A0A2V4BN83"/>
<evidence type="ECO:0000256" key="2">
    <source>
        <dbReference type="SAM" id="MobiDB-lite"/>
    </source>
</evidence>
<accession>A0A2V4BN83</accession>
<comment type="caution">
    <text evidence="4">The sequence shown here is derived from an EMBL/GenBank/DDBJ whole genome shotgun (WGS) entry which is preliminary data.</text>
</comment>
<feature type="compositionally biased region" description="Low complexity" evidence="2">
    <location>
        <begin position="443"/>
        <end position="457"/>
    </location>
</feature>
<proteinExistence type="predicted"/>
<keyword evidence="3" id="KW-0812">Transmembrane</keyword>
<feature type="transmembrane region" description="Helical" evidence="3">
    <location>
        <begin position="229"/>
        <end position="251"/>
    </location>
</feature>
<reference evidence="4 5" key="1">
    <citation type="submission" date="2016-07" db="EMBL/GenBank/DDBJ databases">
        <title>Draft genome sequence of Prauserella muralis DSM 45305, isolated from a mould-covered wall in an indoor environment.</title>
        <authorList>
            <person name="Ruckert C."/>
            <person name="Albersmeier A."/>
            <person name="Jiang C.-L."/>
            <person name="Jiang Y."/>
            <person name="Kalinowski J."/>
            <person name="Schneider O."/>
            <person name="Winkler A."/>
            <person name="Zotchev S.B."/>
        </authorList>
    </citation>
    <scope>NUCLEOTIDE SEQUENCE [LARGE SCALE GENOMIC DNA]</scope>
    <source>
        <strain evidence="4 5">DSM 45305</strain>
    </source>
</reference>
<organism evidence="4 5">
    <name type="scientific">Prauserella muralis</name>
    <dbReference type="NCBI Taxonomy" id="588067"/>
    <lineage>
        <taxon>Bacteria</taxon>
        <taxon>Bacillati</taxon>
        <taxon>Actinomycetota</taxon>
        <taxon>Actinomycetes</taxon>
        <taxon>Pseudonocardiales</taxon>
        <taxon>Pseudonocardiaceae</taxon>
        <taxon>Prauserella</taxon>
    </lineage>
</organism>
<evidence type="ECO:0000313" key="4">
    <source>
        <dbReference type="EMBL" id="PXY32093.1"/>
    </source>
</evidence>
<dbReference type="InterPro" id="IPR050445">
    <property type="entry name" value="Bact_polysacc_biosynth/exp"/>
</dbReference>